<keyword evidence="3 7" id="KW-0812">Transmembrane</keyword>
<dbReference type="EMBL" id="CM035429">
    <property type="protein sequence ID" value="KAH7300837.1"/>
    <property type="molecule type" value="Genomic_DNA"/>
</dbReference>
<feature type="transmembrane region" description="Helical" evidence="7">
    <location>
        <begin position="100"/>
        <end position="121"/>
    </location>
</feature>
<reference evidence="9" key="1">
    <citation type="submission" date="2021-08" db="EMBL/GenBank/DDBJ databases">
        <title>WGS assembly of Ceratopteris richardii.</title>
        <authorList>
            <person name="Marchant D.B."/>
            <person name="Chen G."/>
            <person name="Jenkins J."/>
            <person name="Shu S."/>
            <person name="Leebens-Mack J."/>
            <person name="Grimwood J."/>
            <person name="Schmutz J."/>
            <person name="Soltis P."/>
            <person name="Soltis D."/>
            <person name="Chen Z.-H."/>
        </authorList>
    </citation>
    <scope>NUCLEOTIDE SEQUENCE</scope>
    <source>
        <strain evidence="9">Whitten #5841</strain>
        <tissue evidence="9">Leaf</tissue>
    </source>
</reference>
<accession>A0A8T2RWI4</accession>
<gene>
    <name evidence="9" type="ORF">KP509_24G080900</name>
</gene>
<evidence type="ECO:0000256" key="7">
    <source>
        <dbReference type="SAM" id="Phobius"/>
    </source>
</evidence>
<evidence type="ECO:0000313" key="9">
    <source>
        <dbReference type="EMBL" id="KAH7300836.1"/>
    </source>
</evidence>
<dbReference type="SUPFAM" id="SSF103473">
    <property type="entry name" value="MFS general substrate transporter"/>
    <property type="match status" value="1"/>
</dbReference>
<evidence type="ECO:0000256" key="6">
    <source>
        <dbReference type="ARBA" id="ARBA00024338"/>
    </source>
</evidence>
<dbReference type="EMBL" id="CM035429">
    <property type="protein sequence ID" value="KAH7300836.1"/>
    <property type="molecule type" value="Genomic_DNA"/>
</dbReference>
<evidence type="ECO:0000259" key="8">
    <source>
        <dbReference type="PROSITE" id="PS50850"/>
    </source>
</evidence>
<dbReference type="CDD" id="cd17328">
    <property type="entry name" value="MFS_spinster_like"/>
    <property type="match status" value="1"/>
</dbReference>
<dbReference type="Proteomes" id="UP000825935">
    <property type="component" value="Chromosome 24"/>
</dbReference>
<evidence type="ECO:0000256" key="2">
    <source>
        <dbReference type="ARBA" id="ARBA00022448"/>
    </source>
</evidence>
<name>A0A8T2RWI4_CERRI</name>
<dbReference type="EMBL" id="CM035429">
    <property type="protein sequence ID" value="KAH7300834.1"/>
    <property type="molecule type" value="Genomic_DNA"/>
</dbReference>
<comment type="caution">
    <text evidence="9">The sequence shown here is derived from an EMBL/GenBank/DDBJ whole genome shotgun (WGS) entry which is preliminary data.</text>
</comment>
<feature type="transmembrane region" description="Helical" evidence="7">
    <location>
        <begin position="264"/>
        <end position="286"/>
    </location>
</feature>
<dbReference type="InterPro" id="IPR011701">
    <property type="entry name" value="MFS"/>
</dbReference>
<dbReference type="InterPro" id="IPR020846">
    <property type="entry name" value="MFS_dom"/>
</dbReference>
<proteinExistence type="inferred from homology"/>
<dbReference type="AlphaFoldDB" id="A0A8T2RWI4"/>
<dbReference type="PANTHER" id="PTHR23505:SF79">
    <property type="entry name" value="PROTEIN SPINSTER"/>
    <property type="match status" value="1"/>
</dbReference>
<evidence type="ECO:0000256" key="5">
    <source>
        <dbReference type="ARBA" id="ARBA00023136"/>
    </source>
</evidence>
<feature type="transmembrane region" description="Helical" evidence="7">
    <location>
        <begin position="160"/>
        <end position="178"/>
    </location>
</feature>
<keyword evidence="5 7" id="KW-0472">Membrane</keyword>
<dbReference type="OrthoDB" id="6770063at2759"/>
<dbReference type="Gene3D" id="1.20.1250.20">
    <property type="entry name" value="MFS general substrate transporter like domains"/>
    <property type="match status" value="1"/>
</dbReference>
<dbReference type="GO" id="GO:0022857">
    <property type="term" value="F:transmembrane transporter activity"/>
    <property type="evidence" value="ECO:0007669"/>
    <property type="project" value="InterPro"/>
</dbReference>
<comment type="similarity">
    <text evidence="6">Belongs to the major facilitator superfamily. Spinster (TC 2.A.1.49) family.</text>
</comment>
<dbReference type="PANTHER" id="PTHR23505">
    <property type="entry name" value="SPINSTER"/>
    <property type="match status" value="1"/>
</dbReference>
<dbReference type="PROSITE" id="PS50850">
    <property type="entry name" value="MFS"/>
    <property type="match status" value="1"/>
</dbReference>
<keyword evidence="2" id="KW-0813">Transport</keyword>
<feature type="transmembrane region" description="Helical" evidence="7">
    <location>
        <begin position="190"/>
        <end position="213"/>
    </location>
</feature>
<comment type="subcellular location">
    <subcellularLocation>
        <location evidence="1">Membrane</location>
        <topology evidence="1">Multi-pass membrane protein</topology>
    </subcellularLocation>
</comment>
<feature type="transmembrane region" description="Helical" evidence="7">
    <location>
        <begin position="74"/>
        <end position="93"/>
    </location>
</feature>
<feature type="transmembrane region" description="Helical" evidence="7">
    <location>
        <begin position="334"/>
        <end position="353"/>
    </location>
</feature>
<dbReference type="EMBL" id="CM035429">
    <property type="protein sequence ID" value="KAH7300835.1"/>
    <property type="molecule type" value="Genomic_DNA"/>
</dbReference>
<dbReference type="GO" id="GO:0016020">
    <property type="term" value="C:membrane"/>
    <property type="evidence" value="ECO:0007669"/>
    <property type="project" value="UniProtKB-SubCell"/>
</dbReference>
<evidence type="ECO:0000256" key="3">
    <source>
        <dbReference type="ARBA" id="ARBA00022692"/>
    </source>
</evidence>
<dbReference type="InterPro" id="IPR036259">
    <property type="entry name" value="MFS_trans_sf"/>
</dbReference>
<protein>
    <recommendedName>
        <fullName evidence="8">Major facilitator superfamily (MFS) profile domain-containing protein</fullName>
    </recommendedName>
</protein>
<evidence type="ECO:0000256" key="4">
    <source>
        <dbReference type="ARBA" id="ARBA00022989"/>
    </source>
</evidence>
<feature type="transmembrane region" description="Helical" evidence="7">
    <location>
        <begin position="429"/>
        <end position="450"/>
    </location>
</feature>
<feature type="domain" description="Major facilitator superfamily (MFS) profile" evidence="8">
    <location>
        <begin position="17"/>
        <end position="451"/>
    </location>
</feature>
<feature type="transmembrane region" description="Helical" evidence="7">
    <location>
        <begin position="302"/>
        <end position="322"/>
    </location>
</feature>
<dbReference type="Pfam" id="PF07690">
    <property type="entry name" value="MFS_1"/>
    <property type="match status" value="1"/>
</dbReference>
<evidence type="ECO:0000256" key="1">
    <source>
        <dbReference type="ARBA" id="ARBA00004141"/>
    </source>
</evidence>
<sequence>MAGPVDGQPAWFTPERMLVIFCAVNLLNYIDRGTIASNGVNGSNSNTTCNSTEACSSSSGIQGDFDLSNFEDGFLSSAFMVGLLIASPIFAHLSKVASPFKLIGVGLLVWTLATAGCGFSVEFWTITIARMLVGVGEASFVSLAAPFVIDNAPQNKRTAWLSYFYMCIPVGYALGYVYGGMVGGYLHWRVAFWGEAVLMVPFVIFCFVSRPILMIGENGGRLKDEQQKELCENDRDVKQKGTLKILYDLSIIFLKDMRTLFQSATYAINVLGYIVFTFVLGAYSYWGPRAGYSIYNLENADLVFGGVTVICGIFGTVAGGLVLDAIGSTIPNSFKLLSITTFIGATFCLVSFLSRTLWLFIPLFSLGELFIFATQGPVNFLTLECISTDLRPLAMAVSTVCIHVFGDVPSSPLVGLFQDSVNNWRTTTLVLTAIFFLASFLWFLGCLLPVDNSLTDGQDGVVQTTQMKGLEKAPLLNKV</sequence>
<dbReference type="InterPro" id="IPR044770">
    <property type="entry name" value="MFS_spinster-like"/>
</dbReference>
<dbReference type="OMA" id="YICAAGL"/>
<feature type="transmembrane region" description="Helical" evidence="7">
    <location>
        <begin position="127"/>
        <end position="148"/>
    </location>
</feature>
<organism evidence="9 10">
    <name type="scientific">Ceratopteris richardii</name>
    <name type="common">Triangle waterfern</name>
    <dbReference type="NCBI Taxonomy" id="49495"/>
    <lineage>
        <taxon>Eukaryota</taxon>
        <taxon>Viridiplantae</taxon>
        <taxon>Streptophyta</taxon>
        <taxon>Embryophyta</taxon>
        <taxon>Tracheophyta</taxon>
        <taxon>Polypodiopsida</taxon>
        <taxon>Polypodiidae</taxon>
        <taxon>Polypodiales</taxon>
        <taxon>Pteridineae</taxon>
        <taxon>Pteridaceae</taxon>
        <taxon>Parkerioideae</taxon>
        <taxon>Ceratopteris</taxon>
    </lineage>
</organism>
<keyword evidence="4 7" id="KW-1133">Transmembrane helix</keyword>
<keyword evidence="10" id="KW-1185">Reference proteome</keyword>
<evidence type="ECO:0000313" key="10">
    <source>
        <dbReference type="Proteomes" id="UP000825935"/>
    </source>
</evidence>